<evidence type="ECO:0008006" key="2">
    <source>
        <dbReference type="Google" id="ProtNLM"/>
    </source>
</evidence>
<gene>
    <name evidence="1" type="ORF">S01H1_35817</name>
</gene>
<dbReference type="SUPFAM" id="SSF50939">
    <property type="entry name" value="Sialidases"/>
    <property type="match status" value="1"/>
</dbReference>
<comment type="caution">
    <text evidence="1">The sequence shown here is derived from an EMBL/GenBank/DDBJ whole genome shotgun (WGS) entry which is preliminary data.</text>
</comment>
<dbReference type="EMBL" id="BARS01022398">
    <property type="protein sequence ID" value="GAG13521.1"/>
    <property type="molecule type" value="Genomic_DNA"/>
</dbReference>
<name>X0WLG3_9ZZZZ</name>
<dbReference type="AlphaFoldDB" id="X0WLG3"/>
<reference evidence="1" key="1">
    <citation type="journal article" date="2014" name="Front. Microbiol.">
        <title>High frequency of phylogenetically diverse reductive dehalogenase-homologous genes in deep subseafloor sedimentary metagenomes.</title>
        <authorList>
            <person name="Kawai M."/>
            <person name="Futagami T."/>
            <person name="Toyoda A."/>
            <person name="Takaki Y."/>
            <person name="Nishi S."/>
            <person name="Hori S."/>
            <person name="Arai W."/>
            <person name="Tsubouchi T."/>
            <person name="Morono Y."/>
            <person name="Uchiyama I."/>
            <person name="Ito T."/>
            <person name="Fujiyama A."/>
            <person name="Inagaki F."/>
            <person name="Takami H."/>
        </authorList>
    </citation>
    <scope>NUCLEOTIDE SEQUENCE</scope>
    <source>
        <strain evidence="1">Expedition CK06-06</strain>
    </source>
</reference>
<evidence type="ECO:0000313" key="1">
    <source>
        <dbReference type="EMBL" id="GAG13521.1"/>
    </source>
</evidence>
<proteinExistence type="predicted"/>
<sequence>MNLNLTAINLDNNINKNPISRTNNYPREMDSDWGQLEIISEPVPNQNNNDDYSYSPKIAVEDNKIYVVWEDLTNYNNVGNDRDIFYRYFNGIKWSDIQVISEPIDGQNYNTGDSLEPDIAVYNSKIYVVWHDNNNTNGANSDMDIFYRCNLSGKSWEPIQVISEPIYGQNSNTYES</sequence>
<protein>
    <recommendedName>
        <fullName evidence="2">Sialidase domain-containing protein</fullName>
    </recommendedName>
</protein>
<accession>X0WLG3</accession>
<feature type="non-terminal residue" evidence="1">
    <location>
        <position position="176"/>
    </location>
</feature>
<dbReference type="InterPro" id="IPR036278">
    <property type="entry name" value="Sialidase_sf"/>
</dbReference>
<organism evidence="1">
    <name type="scientific">marine sediment metagenome</name>
    <dbReference type="NCBI Taxonomy" id="412755"/>
    <lineage>
        <taxon>unclassified sequences</taxon>
        <taxon>metagenomes</taxon>
        <taxon>ecological metagenomes</taxon>
    </lineage>
</organism>